<feature type="compositionally biased region" description="Polar residues" evidence="5">
    <location>
        <begin position="1506"/>
        <end position="1517"/>
    </location>
</feature>
<evidence type="ECO:0000256" key="1">
    <source>
        <dbReference type="ARBA" id="ARBA00005591"/>
    </source>
</evidence>
<dbReference type="Proteomes" id="UP001648503">
    <property type="component" value="Unassembled WGS sequence"/>
</dbReference>
<feature type="compositionally biased region" description="Polar residues" evidence="5">
    <location>
        <begin position="865"/>
        <end position="881"/>
    </location>
</feature>
<evidence type="ECO:0000313" key="7">
    <source>
        <dbReference type="EMBL" id="KAH6591356.1"/>
    </source>
</evidence>
<evidence type="ECO:0000256" key="5">
    <source>
        <dbReference type="SAM" id="MobiDB-lite"/>
    </source>
</evidence>
<dbReference type="SUPFAM" id="SSF49879">
    <property type="entry name" value="SMAD/FHA domain"/>
    <property type="match status" value="1"/>
</dbReference>
<evidence type="ECO:0000256" key="2">
    <source>
        <dbReference type="ARBA" id="ARBA00012502"/>
    </source>
</evidence>
<comment type="similarity">
    <text evidence="1">Belongs to the MsrA Met sulfoxide reductase family.</text>
</comment>
<dbReference type="Pfam" id="PF01625">
    <property type="entry name" value="PMSR"/>
    <property type="match status" value="1"/>
</dbReference>
<dbReference type="InterPro" id="IPR002569">
    <property type="entry name" value="Met_Sox_Rdtase_MsrA_dom"/>
</dbReference>
<gene>
    <name evidence="7" type="ORF">BASA50_008712</name>
</gene>
<feature type="compositionally biased region" description="Polar residues" evidence="5">
    <location>
        <begin position="1092"/>
        <end position="1109"/>
    </location>
</feature>
<dbReference type="InterPro" id="IPR000253">
    <property type="entry name" value="FHA_dom"/>
</dbReference>
<dbReference type="InterPro" id="IPR008984">
    <property type="entry name" value="SMAD_FHA_dom_sf"/>
</dbReference>
<feature type="compositionally biased region" description="Basic and acidic residues" evidence="5">
    <location>
        <begin position="17"/>
        <end position="26"/>
    </location>
</feature>
<feature type="domain" description="FHA" evidence="6">
    <location>
        <begin position="1320"/>
        <end position="1373"/>
    </location>
</feature>
<comment type="caution">
    <text evidence="7">The sequence shown here is derived from an EMBL/GenBank/DDBJ whole genome shotgun (WGS) entry which is preliminary data.</text>
</comment>
<reference evidence="7 8" key="1">
    <citation type="submission" date="2021-02" db="EMBL/GenBank/DDBJ databases">
        <title>Variation within the Batrachochytrium salamandrivorans European outbreak.</title>
        <authorList>
            <person name="Kelly M."/>
            <person name="Pasmans F."/>
            <person name="Shea T.P."/>
            <person name="Munoz J.F."/>
            <person name="Carranza S."/>
            <person name="Cuomo C.A."/>
            <person name="Martel A."/>
        </authorList>
    </citation>
    <scope>NUCLEOTIDE SEQUENCE [LARGE SCALE GENOMIC DNA]</scope>
    <source>
        <strain evidence="7 8">AMFP18/2</strain>
    </source>
</reference>
<dbReference type="Gene3D" id="3.30.1060.10">
    <property type="entry name" value="Peptide methionine sulphoxide reductase MsrA"/>
    <property type="match status" value="1"/>
</dbReference>
<evidence type="ECO:0000259" key="6">
    <source>
        <dbReference type="PROSITE" id="PS50006"/>
    </source>
</evidence>
<feature type="region of interest" description="Disordered" evidence="5">
    <location>
        <begin position="1453"/>
        <end position="1541"/>
    </location>
</feature>
<dbReference type="SMART" id="SM00240">
    <property type="entry name" value="FHA"/>
    <property type="match status" value="1"/>
</dbReference>
<feature type="region of interest" description="Disordered" evidence="5">
    <location>
        <begin position="1083"/>
        <end position="1116"/>
    </location>
</feature>
<dbReference type="PANTHER" id="PTHR43774">
    <property type="entry name" value="PEPTIDE METHIONINE SULFOXIDE REDUCTASE"/>
    <property type="match status" value="1"/>
</dbReference>
<dbReference type="NCBIfam" id="TIGR00401">
    <property type="entry name" value="msrA"/>
    <property type="match status" value="1"/>
</dbReference>
<dbReference type="Pfam" id="PF00498">
    <property type="entry name" value="FHA"/>
    <property type="match status" value="1"/>
</dbReference>
<evidence type="ECO:0000256" key="3">
    <source>
        <dbReference type="ARBA" id="ARBA00023002"/>
    </source>
</evidence>
<feature type="region of interest" description="Disordered" evidence="5">
    <location>
        <begin position="886"/>
        <end position="908"/>
    </location>
</feature>
<evidence type="ECO:0000313" key="8">
    <source>
        <dbReference type="Proteomes" id="UP001648503"/>
    </source>
</evidence>
<keyword evidence="3" id="KW-0560">Oxidoreductase</keyword>
<feature type="compositionally biased region" description="Polar residues" evidence="5">
    <location>
        <begin position="886"/>
        <end position="901"/>
    </location>
</feature>
<protein>
    <recommendedName>
        <fullName evidence="2">peptide-methionine (S)-S-oxide reductase</fullName>
        <ecNumber evidence="2">1.8.4.11</ecNumber>
    </recommendedName>
    <alternativeName>
        <fullName evidence="4">Peptide-methionine (S)-S-oxide reductase</fullName>
    </alternativeName>
</protein>
<feature type="region of interest" description="Disordered" evidence="5">
    <location>
        <begin position="440"/>
        <end position="484"/>
    </location>
</feature>
<feature type="compositionally biased region" description="Polar residues" evidence="5">
    <location>
        <begin position="209"/>
        <end position="224"/>
    </location>
</feature>
<feature type="compositionally biased region" description="Low complexity" evidence="5">
    <location>
        <begin position="454"/>
        <end position="466"/>
    </location>
</feature>
<dbReference type="Gene3D" id="2.60.200.20">
    <property type="match status" value="1"/>
</dbReference>
<name>A0ABQ8F3B2_9FUNG</name>
<feature type="compositionally biased region" description="Polar residues" evidence="5">
    <location>
        <begin position="1462"/>
        <end position="1495"/>
    </location>
</feature>
<dbReference type="SUPFAM" id="SSF55068">
    <property type="entry name" value="Peptide methionine sulfoxide reductase"/>
    <property type="match status" value="1"/>
</dbReference>
<sequence length="2001" mass="218734">MTTHAVVDASPLGQEHSALKETHEPHSNTSRSDLNDIIKEGLAQLVQESKELIHLFKTHVAYEMEHNAHSTSRPASKNRPELRLQRHNVNVAVESLWNVMRTLLILIVQTLAERDVVFDINLHLEPVEKIISGLVSDKGFYTDHEYHFPLFVLRLLGSLKNCVVECTEKPDSLPTGMIKDSSIKIVTASVGGYHLQQKQSQKPPAPLHPSTQGHYATRQTGPRTQSRDESPSRIDLVGSPLSFGSMASAATYTAASPVPTTSPNSANTIIRSADVTLASPLKMESPRSVVGSISISPTAASPVKTLNVRDAAKHFEKIEAEIATSAGKMKKRGDKSPSYTLGSTMDDVLSTGDSHAPASGYGESTLDKKATLYRAATKKSPIAATIQAVQKPQVAKNEATPPQKTDIDEPFKEIDRDYYHTLEPTSVDCQLQEDQSFLSERRHSNVEDMEPCSVERISSPPSERSSQVTVSHRFGQSKSTTGISERQELPVHVAEIVSEMHGSQASIFEDSRRIIVLPSEKVASSVESLHAPKASILGTNLPESSSQTPSHVYDKVSKLSKVHNTIVDGEQNSQIEPESHTKKSHPTSVKMDDADMLQQLVSLQSCEIFPTELKTIRRGDGSLSLSGSKPIHTSIDNANSLPVPSLDQHTITEPLDKNESTQIHSQDKVVLAHPVLTASPLLKHQMSGDGQLDTTIVRVGAEIHDSATSLGGNESESQIQTHASLTINTANHLKYDTTSAKATSIAVHVDNLGVSKTKGQMVSTVSASEIPTAMVGGLRDPISPAEAQDQRKKRQSRFLMVDFDVTKINLASDESRKELLELQSELFSTVASDTYIDTSIEDRSQDEADGTATDHVVVVLPSGTLPPQVNKTTKPLTSNRALNAWHSSSSVAHRSPTSPSKISDPHENLRLASQQLSKDRSSMRQSMMMGDFQIMNSFTNSFSIPIEMPDSTASETEYRCGSIIPLDVSATSGTGDSGGSQSPRRGANRVFNALTLAHDIYDENSPFQKHGFPNLLSPRAVSDGVAQYSGDDVIPPETCSIISKRDGHLDNDDGFIHGVGQTSKVSKNDGSSSDVQKDITKIPHTAEVSHVPSDTLQQSRHEAGSNTVPPLQMRDAGKSPTNMRGMSMFMRPITHDISLMSNLNRILDDCTARFDTADMAIAPNSDANPLPVNNTTPSSPLQASLNNSHIGSPGNYNRNENDNNVHSLLRAGTLDIISPEIPETLQINTTRLNTAPRKTDTLSQAEISHMRNISPESMDPQAFPHQKHSHLREEIQPLAGTVKRPQGIPDFDVDNDSIRMLIIPLNAMMDVCVIDISEPNQFGRNNSTGHPHFRAFGTLVVSRNHMEIYESDNHVYLRDIGSNSGTFKNHARISPPGVVSPEIEIYTGDYIQLGKDYVGDGTETDENGRISARRRCVQFQVVIIPPGVTITEAIERQRVPIDTPVPLVRKLRELPPAKTDQSKSYAQINDVTQNSGGAPGNNVLSGNFMPNSPLSSKKEPKANVMQLGSNENNSTGEFRSVRDLITSDPSDGPPRAALPSDISTITHAIHSPISKSYDKLTEKQMTPSYDSSKTSPGGTPILRSNLIRPKDERRENYIFSTTVAGVHVKKIEVASSLGVSLYDVNLKKWEEKGRVQISDLGLNSNNRVFEIIPIADKNGKMPVFGTKISPKITDIVFAVVLPTGVELGILDFSSGMKLTITRDCDKGKPDVPVVAVSGDFKEGRYILVKKTASSREQKLFGESKGKHLARKGVRESTWLTNVDIAETESTSLVISALPFLDSIASLRLSQRTPVAVEGILGIARKFMNRSMSTHKNEALAAPIVPTQGSELATFGAGCFWGVEKSFNRKFAQNGLLAIQVGYIGGAKESPNYQAVCSGRTGYAEAVQLSYDPTVLPYEQIVDFFYRMHDPTTLNRQGGDAGTQYRSAIFVHNDAQKKIAQDQTQAAQVHFGSTKIMTTIEPASHFWPAEEYHQRYLDNNPHGYECAMHYERTWDRITALHK</sequence>
<evidence type="ECO:0000256" key="4">
    <source>
        <dbReference type="ARBA" id="ARBA00030643"/>
    </source>
</evidence>
<feature type="region of interest" description="Disordered" evidence="5">
    <location>
        <begin position="862"/>
        <end position="881"/>
    </location>
</feature>
<keyword evidence="8" id="KW-1185">Reference proteome</keyword>
<feature type="compositionally biased region" description="Polar residues" evidence="5">
    <location>
        <begin position="467"/>
        <end position="484"/>
    </location>
</feature>
<dbReference type="EMBL" id="JAFCIX010000410">
    <property type="protein sequence ID" value="KAH6591356.1"/>
    <property type="molecule type" value="Genomic_DNA"/>
</dbReference>
<proteinExistence type="inferred from homology"/>
<feature type="region of interest" description="Disordered" evidence="5">
    <location>
        <begin position="1"/>
        <end position="32"/>
    </location>
</feature>
<feature type="region of interest" description="Disordered" evidence="5">
    <location>
        <begin position="195"/>
        <end position="234"/>
    </location>
</feature>
<dbReference type="InterPro" id="IPR036509">
    <property type="entry name" value="Met_Sox_Rdtase_MsrA_sf"/>
</dbReference>
<feature type="compositionally biased region" description="Polar residues" evidence="5">
    <location>
        <begin position="1563"/>
        <end position="1577"/>
    </location>
</feature>
<accession>A0ABQ8F3B2</accession>
<dbReference type="HAMAP" id="MF_01401">
    <property type="entry name" value="MsrA"/>
    <property type="match status" value="1"/>
</dbReference>
<feature type="region of interest" description="Disordered" evidence="5">
    <location>
        <begin position="1556"/>
        <end position="1584"/>
    </location>
</feature>
<dbReference type="EC" id="1.8.4.11" evidence="2"/>
<dbReference type="PANTHER" id="PTHR43774:SF1">
    <property type="entry name" value="PEPTIDE METHIONINE SULFOXIDE REDUCTASE MSRA 2"/>
    <property type="match status" value="1"/>
</dbReference>
<dbReference type="PROSITE" id="PS50006">
    <property type="entry name" value="FHA_DOMAIN"/>
    <property type="match status" value="1"/>
</dbReference>
<organism evidence="7 8">
    <name type="scientific">Batrachochytrium salamandrivorans</name>
    <dbReference type="NCBI Taxonomy" id="1357716"/>
    <lineage>
        <taxon>Eukaryota</taxon>
        <taxon>Fungi</taxon>
        <taxon>Fungi incertae sedis</taxon>
        <taxon>Chytridiomycota</taxon>
        <taxon>Chytridiomycota incertae sedis</taxon>
        <taxon>Chytridiomycetes</taxon>
        <taxon>Rhizophydiales</taxon>
        <taxon>Rhizophydiales incertae sedis</taxon>
        <taxon>Batrachochytrium</taxon>
    </lineage>
</organism>
<feature type="region of interest" description="Disordered" evidence="5">
    <location>
        <begin position="569"/>
        <end position="588"/>
    </location>
</feature>